<dbReference type="PANTHER" id="PTHR43877">
    <property type="entry name" value="AMINOALKYLPHOSPHONATE N-ACETYLTRANSFERASE-RELATED-RELATED"/>
    <property type="match status" value="1"/>
</dbReference>
<reference evidence="5" key="1">
    <citation type="journal article" date="2019" name="Int. J. Syst. Evol. Microbiol.">
        <title>The Global Catalogue of Microorganisms (GCM) 10K type strain sequencing project: providing services to taxonomists for standard genome sequencing and annotation.</title>
        <authorList>
            <consortium name="The Broad Institute Genomics Platform"/>
            <consortium name="The Broad Institute Genome Sequencing Center for Infectious Disease"/>
            <person name="Wu L."/>
            <person name="Ma J."/>
        </authorList>
    </citation>
    <scope>NUCLEOTIDE SEQUENCE [LARGE SCALE GENOMIC DNA]</scope>
    <source>
        <strain evidence="5">CCUG 56698</strain>
    </source>
</reference>
<dbReference type="Proteomes" id="UP001596527">
    <property type="component" value="Unassembled WGS sequence"/>
</dbReference>
<dbReference type="PROSITE" id="PS51186">
    <property type="entry name" value="GNAT"/>
    <property type="match status" value="1"/>
</dbReference>
<dbReference type="CDD" id="cd04301">
    <property type="entry name" value="NAT_SF"/>
    <property type="match status" value="1"/>
</dbReference>
<evidence type="ECO:0000256" key="2">
    <source>
        <dbReference type="ARBA" id="ARBA00023315"/>
    </source>
</evidence>
<name>A0ABW2SLP1_9ACTO</name>
<dbReference type="SUPFAM" id="SSF55729">
    <property type="entry name" value="Acyl-CoA N-acyltransferases (Nat)"/>
    <property type="match status" value="1"/>
</dbReference>
<dbReference type="Pfam" id="PF13673">
    <property type="entry name" value="Acetyltransf_10"/>
    <property type="match status" value="1"/>
</dbReference>
<dbReference type="InterPro" id="IPR000182">
    <property type="entry name" value="GNAT_dom"/>
</dbReference>
<dbReference type="InterPro" id="IPR050832">
    <property type="entry name" value="Bact_Acetyltransf"/>
</dbReference>
<organism evidence="4 5">
    <name type="scientific">Schaalia naturae</name>
    <dbReference type="NCBI Taxonomy" id="635203"/>
    <lineage>
        <taxon>Bacteria</taxon>
        <taxon>Bacillati</taxon>
        <taxon>Actinomycetota</taxon>
        <taxon>Actinomycetes</taxon>
        <taxon>Actinomycetales</taxon>
        <taxon>Actinomycetaceae</taxon>
        <taxon>Schaalia</taxon>
    </lineage>
</organism>
<evidence type="ECO:0000256" key="1">
    <source>
        <dbReference type="ARBA" id="ARBA00022679"/>
    </source>
</evidence>
<evidence type="ECO:0000259" key="3">
    <source>
        <dbReference type="PROSITE" id="PS51186"/>
    </source>
</evidence>
<keyword evidence="5" id="KW-1185">Reference proteome</keyword>
<gene>
    <name evidence="4" type="ORF">ACFQWG_07245</name>
</gene>
<feature type="domain" description="N-acetyltransferase" evidence="3">
    <location>
        <begin position="1"/>
        <end position="139"/>
    </location>
</feature>
<protein>
    <submittedName>
        <fullName evidence="4">GNAT family N-acetyltransferase</fullName>
    </submittedName>
</protein>
<dbReference type="Gene3D" id="3.40.630.30">
    <property type="match status" value="1"/>
</dbReference>
<sequence length="139" mass="14787">MVGRARTLRDAARLVRRKVFVDEQGVPEDEVFDGADGRAVHVVAFTGEEPLATARCLELESRIWRVGQVAVLEPARGLGTGTLVMRAALKHVVSCGGVEIVLAAQSGAAEFYRRLGFAQCAPGDALESGVVLVPMSLTL</sequence>
<evidence type="ECO:0000313" key="5">
    <source>
        <dbReference type="Proteomes" id="UP001596527"/>
    </source>
</evidence>
<evidence type="ECO:0000313" key="4">
    <source>
        <dbReference type="EMBL" id="MFC7580992.1"/>
    </source>
</evidence>
<dbReference type="EMBL" id="JBHTEF010000001">
    <property type="protein sequence ID" value="MFC7580992.1"/>
    <property type="molecule type" value="Genomic_DNA"/>
</dbReference>
<keyword evidence="1" id="KW-0808">Transferase</keyword>
<dbReference type="InterPro" id="IPR016181">
    <property type="entry name" value="Acyl_CoA_acyltransferase"/>
</dbReference>
<accession>A0ABW2SLP1</accession>
<comment type="caution">
    <text evidence="4">The sequence shown here is derived from an EMBL/GenBank/DDBJ whole genome shotgun (WGS) entry which is preliminary data.</text>
</comment>
<dbReference type="RefSeq" id="WP_380973735.1">
    <property type="nucleotide sequence ID" value="NZ_JBHTEF010000001.1"/>
</dbReference>
<proteinExistence type="predicted"/>
<keyword evidence="2" id="KW-0012">Acyltransferase</keyword>